<dbReference type="AlphaFoldDB" id="A0A0B6ZFQ9"/>
<evidence type="ECO:0000313" key="2">
    <source>
        <dbReference type="EMBL" id="CEK67267.1"/>
    </source>
</evidence>
<sequence>MKIIQAEYDNHDKNNKNIIIAGACIHENQAIYVKYRQIYYVTMNAKRALFN</sequence>
<name>A0A0B6ZFQ9_9EUPU</name>
<dbReference type="EMBL" id="HACG01020402">
    <property type="protein sequence ID" value="CEK67267.1"/>
    <property type="molecule type" value="Transcribed_RNA"/>
</dbReference>
<reference evidence="2" key="1">
    <citation type="submission" date="2014-12" db="EMBL/GenBank/DDBJ databases">
        <title>Insight into the proteome of Arion vulgaris.</title>
        <authorList>
            <person name="Aradska J."/>
            <person name="Bulat T."/>
            <person name="Smidak R."/>
            <person name="Sarate P."/>
            <person name="Gangsoo J."/>
            <person name="Sialana F."/>
            <person name="Bilban M."/>
            <person name="Lubec G."/>
        </authorList>
    </citation>
    <scope>NUCLEOTIDE SEQUENCE</scope>
    <source>
        <tissue evidence="2">Skin</tissue>
    </source>
</reference>
<gene>
    <name evidence="2" type="primary">ORF61997</name>
    <name evidence="1" type="synonym">ORF61994</name>
</gene>
<proteinExistence type="predicted"/>
<protein>
    <submittedName>
        <fullName evidence="2">Uncharacterized protein</fullName>
    </submittedName>
</protein>
<feature type="non-terminal residue" evidence="2">
    <location>
        <position position="51"/>
    </location>
</feature>
<dbReference type="EMBL" id="HACG01020401">
    <property type="protein sequence ID" value="CEK67266.1"/>
    <property type="molecule type" value="Transcribed_RNA"/>
</dbReference>
<evidence type="ECO:0000313" key="1">
    <source>
        <dbReference type="EMBL" id="CEK67266.1"/>
    </source>
</evidence>
<organism evidence="2">
    <name type="scientific">Arion vulgaris</name>
    <dbReference type="NCBI Taxonomy" id="1028688"/>
    <lineage>
        <taxon>Eukaryota</taxon>
        <taxon>Metazoa</taxon>
        <taxon>Spiralia</taxon>
        <taxon>Lophotrochozoa</taxon>
        <taxon>Mollusca</taxon>
        <taxon>Gastropoda</taxon>
        <taxon>Heterobranchia</taxon>
        <taxon>Euthyneura</taxon>
        <taxon>Panpulmonata</taxon>
        <taxon>Eupulmonata</taxon>
        <taxon>Stylommatophora</taxon>
        <taxon>Helicina</taxon>
        <taxon>Arionoidea</taxon>
        <taxon>Arionidae</taxon>
        <taxon>Arion</taxon>
    </lineage>
</organism>
<accession>A0A0B6ZFQ9</accession>